<dbReference type="PANTHER" id="PTHR23248">
    <property type="entry name" value="PHOSPHOLIPID SCRAMBLASE-RELATED"/>
    <property type="match status" value="1"/>
</dbReference>
<reference evidence="4" key="1">
    <citation type="journal article" date="2023" name="DNA Res.">
        <title>Chromosome-level genome assembly of Phrynocephalus forsythii using third-generation DNA sequencing and Hi-C analysis.</title>
        <authorList>
            <person name="Qi Y."/>
            <person name="Zhao W."/>
            <person name="Zhao Y."/>
            <person name="Niu C."/>
            <person name="Cao S."/>
            <person name="Zhang Y."/>
        </authorList>
    </citation>
    <scope>NUCLEOTIDE SEQUENCE</scope>
    <source>
        <tissue evidence="4">Muscle</tissue>
    </source>
</reference>
<name>A0A9Q0XQU1_9SAUR</name>
<gene>
    <name evidence="4" type="ORF">JRQ81_017695</name>
</gene>
<evidence type="ECO:0000256" key="1">
    <source>
        <dbReference type="ARBA" id="ARBA00005350"/>
    </source>
</evidence>
<dbReference type="OrthoDB" id="191150at2759"/>
<keyword evidence="2" id="KW-0449">Lipoprotein</keyword>
<keyword evidence="2" id="KW-0564">Palmitate</keyword>
<dbReference type="GO" id="GO:0005886">
    <property type="term" value="C:plasma membrane"/>
    <property type="evidence" value="ECO:0007669"/>
    <property type="project" value="TreeGrafter"/>
</dbReference>
<dbReference type="GO" id="GO:0017128">
    <property type="term" value="F:phospholipid scramblase activity"/>
    <property type="evidence" value="ECO:0007669"/>
    <property type="project" value="InterPro"/>
</dbReference>
<keyword evidence="5" id="KW-1185">Reference proteome</keyword>
<dbReference type="PANTHER" id="PTHR23248:SF40">
    <property type="entry name" value="PHOSPHOLIPID SCRAMBLASE"/>
    <property type="match status" value="1"/>
</dbReference>
<dbReference type="Pfam" id="PF03803">
    <property type="entry name" value="Scramblase"/>
    <property type="match status" value="1"/>
</dbReference>
<feature type="compositionally biased region" description="Basic and acidic residues" evidence="3">
    <location>
        <begin position="71"/>
        <end position="84"/>
    </location>
</feature>
<evidence type="ECO:0000256" key="2">
    <source>
        <dbReference type="RuleBase" id="RU363116"/>
    </source>
</evidence>
<proteinExistence type="inferred from homology"/>
<evidence type="ECO:0000256" key="3">
    <source>
        <dbReference type="SAM" id="MobiDB-lite"/>
    </source>
</evidence>
<dbReference type="InterPro" id="IPR005552">
    <property type="entry name" value="Scramblase"/>
</dbReference>
<comment type="caution">
    <text evidence="4">The sequence shown here is derived from an EMBL/GenBank/DDBJ whole genome shotgun (WGS) entry which is preliminary data.</text>
</comment>
<comment type="cofactor">
    <cofactor evidence="2">
        <name>Ca(2+)</name>
        <dbReference type="ChEBI" id="CHEBI:29108"/>
    </cofactor>
</comment>
<comment type="function">
    <text evidence="2">May mediate accelerated ATP-independent bidirectional transbilayer migration of phospholipids upon binding calcium ions that results in a loss of phospholipid asymmetry in the plasma membrane.</text>
</comment>
<keyword evidence="2" id="KW-0106">Calcium</keyword>
<accession>A0A9Q0XQU1</accession>
<comment type="similarity">
    <text evidence="1 2">Belongs to the phospholipid scramblase family.</text>
</comment>
<feature type="region of interest" description="Disordered" evidence="3">
    <location>
        <begin position="51"/>
        <end position="93"/>
    </location>
</feature>
<dbReference type="EMBL" id="JAPFRF010000008">
    <property type="protein sequence ID" value="KAJ7324675.1"/>
    <property type="molecule type" value="Genomic_DNA"/>
</dbReference>
<protein>
    <recommendedName>
        <fullName evidence="2">Phospholipid scramblase</fullName>
    </recommendedName>
</protein>
<evidence type="ECO:0000313" key="5">
    <source>
        <dbReference type="Proteomes" id="UP001142489"/>
    </source>
</evidence>
<organism evidence="4 5">
    <name type="scientific">Phrynocephalus forsythii</name>
    <dbReference type="NCBI Taxonomy" id="171643"/>
    <lineage>
        <taxon>Eukaryota</taxon>
        <taxon>Metazoa</taxon>
        <taxon>Chordata</taxon>
        <taxon>Craniata</taxon>
        <taxon>Vertebrata</taxon>
        <taxon>Euteleostomi</taxon>
        <taxon>Lepidosauria</taxon>
        <taxon>Squamata</taxon>
        <taxon>Bifurcata</taxon>
        <taxon>Unidentata</taxon>
        <taxon>Episquamata</taxon>
        <taxon>Toxicofera</taxon>
        <taxon>Iguania</taxon>
        <taxon>Acrodonta</taxon>
        <taxon>Agamidae</taxon>
        <taxon>Agaminae</taxon>
        <taxon>Phrynocephalus</taxon>
    </lineage>
</organism>
<dbReference type="AlphaFoldDB" id="A0A9Q0XQU1"/>
<evidence type="ECO:0000313" key="4">
    <source>
        <dbReference type="EMBL" id="KAJ7324675.1"/>
    </source>
</evidence>
<dbReference type="Proteomes" id="UP001142489">
    <property type="component" value="Unassembled WGS sequence"/>
</dbReference>
<sequence>MSAISAQPSPFGRLTRERHIEWTVNPTGQKFSFPEPSVEETSHRPVGQIWEAPSESEGVPRILSPLATHPEGARDQSPNRDAWAHPKTAQPGRRCQGVQDFALGPLAGKGREREERRSAQLPVASRYPGLGLLAGIRRVCITVKADGFVRSPQRRSYIISCTALGREVFVATEDCNACCFHLCGPARPCHLCLRDQGGHVLLWFCRPFRLGLACLPGCQMEMKAYTSDNELVGTVRQRPKLFSHLLEVCDAQGLATLLIHGSWASSRCFTEQEFQVLSSTDSVVATIWKKWPGFNEERNMDHETFGMDVGASDTIYWATEEEE</sequence>